<dbReference type="SUPFAM" id="SSF54637">
    <property type="entry name" value="Thioesterase/thiol ester dehydrase-isomerase"/>
    <property type="match status" value="2"/>
</dbReference>
<evidence type="ECO:0000256" key="6">
    <source>
        <dbReference type="ARBA" id="ARBA00071120"/>
    </source>
</evidence>
<evidence type="ECO:0000259" key="9">
    <source>
        <dbReference type="Pfam" id="PF13622"/>
    </source>
</evidence>
<dbReference type="PANTHER" id="PTHR11066:SF34">
    <property type="entry name" value="ACYL-COENZYME A THIOESTERASE 8"/>
    <property type="match status" value="1"/>
</dbReference>
<evidence type="ECO:0000256" key="4">
    <source>
        <dbReference type="ARBA" id="ARBA00023098"/>
    </source>
</evidence>
<dbReference type="InterPro" id="IPR029069">
    <property type="entry name" value="HotDog_dom_sf"/>
</dbReference>
<dbReference type="RefSeq" id="WP_017886040.1">
    <property type="nucleotide sequence ID" value="NZ_JAHEWX010000015.1"/>
</dbReference>
<dbReference type="Pfam" id="PF02551">
    <property type="entry name" value="Acyl_CoA_thio"/>
    <property type="match status" value="1"/>
</dbReference>
<dbReference type="InterPro" id="IPR042171">
    <property type="entry name" value="Acyl-CoA_hotdog"/>
</dbReference>
<sequence>MNGEPDFLRTLRLEDTGASTGETILTGASHWSPGGRVFGGQVLAQCIVAAQTTIDGRDVHSMHGYFLRPGDVDVPITFAVERIHDGRSFATRRVQAYQRGVPIFSMIASFQVPDTGLEHQDPYPVDTPDPESLPSAASILSAIDHPVARAWAARSIDLRHVEGPVFIDVQGEHVPHQAVWFRVQGDLPEDPALHRAVLGYASDMSILEPIMRRHGVAWGTPGVKSASLDHAMWWHRDGRADEWILYTQESPSAQGGRGLALGRMFSRDGQLLATVAQEGMMRVPTGG</sequence>
<evidence type="ECO:0000313" key="11">
    <source>
        <dbReference type="Proteomes" id="UP000709437"/>
    </source>
</evidence>
<dbReference type="AlphaFoldDB" id="A0A9Q2W4V5"/>
<proteinExistence type="inferred from homology"/>
<organism evidence="10 11">
    <name type="scientific">Curtobacterium flaccumfaciens pv. flaccumfaciens</name>
    <dbReference type="NCBI Taxonomy" id="138532"/>
    <lineage>
        <taxon>Bacteria</taxon>
        <taxon>Bacillati</taxon>
        <taxon>Actinomycetota</taxon>
        <taxon>Actinomycetes</taxon>
        <taxon>Micrococcales</taxon>
        <taxon>Microbacteriaceae</taxon>
        <taxon>Curtobacterium</taxon>
    </lineage>
</organism>
<reference evidence="10" key="1">
    <citation type="submission" date="2021-05" db="EMBL/GenBank/DDBJ databases">
        <title>Whole genome sequence of Curtobacterium flaccumfaciens pv. flaccumfaciens strain CFBP 3417.</title>
        <authorList>
            <person name="Osdaghi E."/>
            <person name="Taghouti G."/>
            <person name="Portier P."/>
            <person name="Fazliarab A."/>
            <person name="Taghavi S.M."/>
            <person name="Briand M."/>
            <person name="Le-Saux M."/>
            <person name="Jacques M.-A."/>
        </authorList>
    </citation>
    <scope>NUCLEOTIDE SEQUENCE</scope>
    <source>
        <strain evidence="10">CFBP 3417</strain>
    </source>
</reference>
<feature type="domain" description="Acyl-CoA thioesterase-like N-terminal HotDog" evidence="9">
    <location>
        <begin position="29"/>
        <end position="111"/>
    </location>
</feature>
<evidence type="ECO:0000256" key="1">
    <source>
        <dbReference type="ARBA" id="ARBA00006538"/>
    </source>
</evidence>
<dbReference type="InterPro" id="IPR003703">
    <property type="entry name" value="Acyl_CoA_thio"/>
</dbReference>
<evidence type="ECO:0000313" key="10">
    <source>
        <dbReference type="EMBL" id="MBT1542517.1"/>
    </source>
</evidence>
<dbReference type="InterPro" id="IPR025652">
    <property type="entry name" value="TesB_C"/>
</dbReference>
<gene>
    <name evidence="10" type="ORF">KK103_12155</name>
</gene>
<name>A0A9Q2W4V5_9MICO</name>
<dbReference type="GO" id="GO:0009062">
    <property type="term" value="P:fatty acid catabolic process"/>
    <property type="evidence" value="ECO:0007669"/>
    <property type="project" value="TreeGrafter"/>
</dbReference>
<comment type="subunit">
    <text evidence="2">Homotetramer.</text>
</comment>
<dbReference type="GO" id="GO:0006637">
    <property type="term" value="P:acyl-CoA metabolic process"/>
    <property type="evidence" value="ECO:0007669"/>
    <property type="project" value="InterPro"/>
</dbReference>
<evidence type="ECO:0000256" key="3">
    <source>
        <dbReference type="ARBA" id="ARBA00022801"/>
    </source>
</evidence>
<dbReference type="CDD" id="cd03445">
    <property type="entry name" value="Thioesterase_II_repeat2"/>
    <property type="match status" value="1"/>
</dbReference>
<evidence type="ECO:0000256" key="7">
    <source>
        <dbReference type="ARBA" id="ARBA00079653"/>
    </source>
</evidence>
<dbReference type="FunFam" id="2.40.160.210:FF:000001">
    <property type="entry name" value="Acyl-CoA thioesterase II"/>
    <property type="match status" value="1"/>
</dbReference>
<dbReference type="Pfam" id="PF13622">
    <property type="entry name" value="4HBT_3"/>
    <property type="match status" value="1"/>
</dbReference>
<evidence type="ECO:0000259" key="8">
    <source>
        <dbReference type="Pfam" id="PF02551"/>
    </source>
</evidence>
<dbReference type="EMBL" id="JAHEWX010000015">
    <property type="protein sequence ID" value="MBT1542517.1"/>
    <property type="molecule type" value="Genomic_DNA"/>
</dbReference>
<evidence type="ECO:0000256" key="2">
    <source>
        <dbReference type="ARBA" id="ARBA00011881"/>
    </source>
</evidence>
<comment type="similarity">
    <text evidence="1">Belongs to the C/M/P thioester hydrolase family.</text>
</comment>
<feature type="domain" description="Acyl-CoA thioesterase 2 C-terminal" evidence="8">
    <location>
        <begin position="168"/>
        <end position="280"/>
    </location>
</feature>
<protein>
    <recommendedName>
        <fullName evidence="6">Acyl-CoA thioesterase 2</fullName>
    </recommendedName>
    <alternativeName>
        <fullName evidence="7">Thioesterase II</fullName>
    </alternativeName>
</protein>
<dbReference type="InterPro" id="IPR049449">
    <property type="entry name" value="TesB_ACOT8-like_N"/>
</dbReference>
<dbReference type="PANTHER" id="PTHR11066">
    <property type="entry name" value="ACYL-COA THIOESTERASE"/>
    <property type="match status" value="1"/>
</dbReference>
<dbReference type="Proteomes" id="UP000709437">
    <property type="component" value="Unassembled WGS sequence"/>
</dbReference>
<comment type="caution">
    <text evidence="10">The sequence shown here is derived from an EMBL/GenBank/DDBJ whole genome shotgun (WGS) entry which is preliminary data.</text>
</comment>
<dbReference type="GO" id="GO:0047617">
    <property type="term" value="F:fatty acyl-CoA hydrolase activity"/>
    <property type="evidence" value="ECO:0007669"/>
    <property type="project" value="UniProtKB-EC"/>
</dbReference>
<comment type="catalytic activity">
    <reaction evidence="5">
        <text>a fatty acyl-CoA + H2O = a fatty acid + CoA + H(+)</text>
        <dbReference type="Rhea" id="RHEA:16781"/>
        <dbReference type="ChEBI" id="CHEBI:15377"/>
        <dbReference type="ChEBI" id="CHEBI:15378"/>
        <dbReference type="ChEBI" id="CHEBI:28868"/>
        <dbReference type="ChEBI" id="CHEBI:57287"/>
        <dbReference type="ChEBI" id="CHEBI:77636"/>
        <dbReference type="EC" id="3.1.2.20"/>
    </reaction>
    <physiologicalReaction direction="left-to-right" evidence="5">
        <dbReference type="Rhea" id="RHEA:16782"/>
    </physiologicalReaction>
</comment>
<keyword evidence="3" id="KW-0378">Hydrolase</keyword>
<dbReference type="Gene3D" id="2.40.160.210">
    <property type="entry name" value="Acyl-CoA thioesterase, double hotdog domain"/>
    <property type="match status" value="1"/>
</dbReference>
<evidence type="ECO:0000256" key="5">
    <source>
        <dbReference type="ARBA" id="ARBA00050943"/>
    </source>
</evidence>
<dbReference type="CDD" id="cd03444">
    <property type="entry name" value="Thioesterase_II_repeat1"/>
    <property type="match status" value="1"/>
</dbReference>
<keyword evidence="4" id="KW-0443">Lipid metabolism</keyword>
<accession>A0A9Q2W4V5</accession>